<keyword evidence="4" id="KW-0347">Helicase</keyword>
<dbReference type="GO" id="GO:0005524">
    <property type="term" value="F:ATP binding"/>
    <property type="evidence" value="ECO:0007669"/>
    <property type="project" value="InterPro"/>
</dbReference>
<evidence type="ECO:0000313" key="5">
    <source>
        <dbReference type="Proteomes" id="UP000095594"/>
    </source>
</evidence>
<feature type="domain" description="Helicase ATP-binding" evidence="2">
    <location>
        <begin position="339"/>
        <end position="496"/>
    </location>
</feature>
<dbReference type="Pfam" id="PF04851">
    <property type="entry name" value="ResIII"/>
    <property type="match status" value="1"/>
</dbReference>
<dbReference type="CDD" id="cd18032">
    <property type="entry name" value="DEXHc_RE_I_III_res"/>
    <property type="match status" value="1"/>
</dbReference>
<keyword evidence="4" id="KW-0378">Hydrolase</keyword>
<organism evidence="4 5">
    <name type="scientific">Clostridium disporicum</name>
    <dbReference type="NCBI Taxonomy" id="84024"/>
    <lineage>
        <taxon>Bacteria</taxon>
        <taxon>Bacillati</taxon>
        <taxon>Bacillota</taxon>
        <taxon>Clostridia</taxon>
        <taxon>Eubacteriales</taxon>
        <taxon>Clostridiaceae</taxon>
        <taxon>Clostridium</taxon>
    </lineage>
</organism>
<dbReference type="PROSITE" id="PS50035">
    <property type="entry name" value="PLD"/>
    <property type="match status" value="1"/>
</dbReference>
<dbReference type="InterPro" id="IPR001650">
    <property type="entry name" value="Helicase_C-like"/>
</dbReference>
<dbReference type="CDD" id="cd18799">
    <property type="entry name" value="SF2_C_EcoAI-like"/>
    <property type="match status" value="1"/>
</dbReference>
<dbReference type="OrthoDB" id="9802848at2"/>
<dbReference type="InterPro" id="IPR006935">
    <property type="entry name" value="Helicase/UvrB_N"/>
</dbReference>
<reference evidence="4 5" key="1">
    <citation type="submission" date="2015-09" db="EMBL/GenBank/DDBJ databases">
        <authorList>
            <consortium name="Pathogen Informatics"/>
        </authorList>
    </citation>
    <scope>NUCLEOTIDE SEQUENCE [LARGE SCALE GENOMIC DNA]</scope>
    <source>
        <strain evidence="4 5">2789STDY5834856</strain>
    </source>
</reference>
<name>A0A174GZT3_9CLOT</name>
<dbReference type="EMBL" id="CYZX01000013">
    <property type="protein sequence ID" value="CUO68073.1"/>
    <property type="molecule type" value="Genomic_DNA"/>
</dbReference>
<dbReference type="CDD" id="cd09203">
    <property type="entry name" value="PLDc_N_DEXD_b1"/>
    <property type="match status" value="1"/>
</dbReference>
<dbReference type="Proteomes" id="UP000095594">
    <property type="component" value="Unassembled WGS sequence"/>
</dbReference>
<keyword evidence="4" id="KW-0067">ATP-binding</keyword>
<dbReference type="Pfam" id="PF00271">
    <property type="entry name" value="Helicase_C"/>
    <property type="match status" value="1"/>
</dbReference>
<dbReference type="PANTHER" id="PTHR47962">
    <property type="entry name" value="ATP-DEPENDENT HELICASE LHR-RELATED-RELATED"/>
    <property type="match status" value="1"/>
</dbReference>
<protein>
    <submittedName>
        <fullName evidence="4">Helicase</fullName>
    </submittedName>
</protein>
<dbReference type="Pfam" id="PF11907">
    <property type="entry name" value="DUF3427"/>
    <property type="match status" value="1"/>
</dbReference>
<dbReference type="SMART" id="SM00490">
    <property type="entry name" value="HELICc"/>
    <property type="match status" value="1"/>
</dbReference>
<dbReference type="InterPro" id="IPR025202">
    <property type="entry name" value="PLD-like_dom"/>
</dbReference>
<dbReference type="AlphaFoldDB" id="A0A174GZT3"/>
<dbReference type="Pfam" id="PF13091">
    <property type="entry name" value="PLDc_2"/>
    <property type="match status" value="1"/>
</dbReference>
<proteinExistence type="predicted"/>
<gene>
    <name evidence="4" type="ORF">ERS852471_02031</name>
</gene>
<evidence type="ECO:0000259" key="2">
    <source>
        <dbReference type="PROSITE" id="PS51192"/>
    </source>
</evidence>
<dbReference type="Gene3D" id="3.40.50.300">
    <property type="entry name" value="P-loop containing nucleotide triphosphate hydrolases"/>
    <property type="match status" value="2"/>
</dbReference>
<dbReference type="GO" id="GO:0003677">
    <property type="term" value="F:DNA binding"/>
    <property type="evidence" value="ECO:0007669"/>
    <property type="project" value="InterPro"/>
</dbReference>
<dbReference type="Gene3D" id="3.30.870.10">
    <property type="entry name" value="Endonuclease Chain A"/>
    <property type="match status" value="1"/>
</dbReference>
<dbReference type="GO" id="GO:0006793">
    <property type="term" value="P:phosphorus metabolic process"/>
    <property type="evidence" value="ECO:0007669"/>
    <property type="project" value="UniProtKB-ARBA"/>
</dbReference>
<dbReference type="RefSeq" id="WP_055266234.1">
    <property type="nucleotide sequence ID" value="NZ_CABIXQ010000013.1"/>
</dbReference>
<feature type="domain" description="Helicase C-terminal" evidence="3">
    <location>
        <begin position="555"/>
        <end position="700"/>
    </location>
</feature>
<dbReference type="PROSITE" id="PS51194">
    <property type="entry name" value="HELICASE_CTER"/>
    <property type="match status" value="1"/>
</dbReference>
<dbReference type="InterPro" id="IPR021835">
    <property type="entry name" value="DUF3427"/>
</dbReference>
<evidence type="ECO:0000259" key="1">
    <source>
        <dbReference type="PROSITE" id="PS50035"/>
    </source>
</evidence>
<dbReference type="InterPro" id="IPR052511">
    <property type="entry name" value="ATP-dep_Helicase"/>
</dbReference>
<evidence type="ECO:0000259" key="3">
    <source>
        <dbReference type="PROSITE" id="PS51194"/>
    </source>
</evidence>
<dbReference type="GO" id="GO:0016887">
    <property type="term" value="F:ATP hydrolysis activity"/>
    <property type="evidence" value="ECO:0007669"/>
    <property type="project" value="TreeGrafter"/>
</dbReference>
<dbReference type="GO" id="GO:0004386">
    <property type="term" value="F:helicase activity"/>
    <property type="evidence" value="ECO:0007669"/>
    <property type="project" value="UniProtKB-KW"/>
</dbReference>
<dbReference type="SUPFAM" id="SSF56024">
    <property type="entry name" value="Phospholipase D/nuclease"/>
    <property type="match status" value="1"/>
</dbReference>
<dbReference type="InterPro" id="IPR027417">
    <property type="entry name" value="P-loop_NTPase"/>
</dbReference>
<dbReference type="InterPro" id="IPR014001">
    <property type="entry name" value="Helicase_ATP-bd"/>
</dbReference>
<dbReference type="PANTHER" id="PTHR47962:SF7">
    <property type="entry name" value="MITOCHONDRIAL ATP-DEPENDENT HELICASE IRC3-RELATED"/>
    <property type="match status" value="1"/>
</dbReference>
<feature type="domain" description="PLD phosphodiesterase" evidence="1">
    <location>
        <begin position="220"/>
        <end position="251"/>
    </location>
</feature>
<dbReference type="InterPro" id="IPR001736">
    <property type="entry name" value="PLipase_D/transphosphatidylase"/>
</dbReference>
<sequence>MKQGLYEQVINQEILEQLNSLDQDKFIINRSGLDKEEAKAILSQYIAQVIRKSLNYIRDKEKEDGDKLLKQIEACNEIIDILSKVSNEEDIKKYNIDENGEMLTALYSRVNNKKALSEKSVVRPITPLSQSSLFTGASLEPNMLSELNKEIVSCDSIDLLVSFVKWSGIRCIIESLREATDNGKKLRIITTSYMGATDLKAIQELSELQNTEIKISYDTDRTRLHAKAYMFKRDTGFTTAYIGSSNLSNAALTSGLEWNIKITEQDSFDIIKKFEATFESYWNDAEFVSYRGTDDDIRRLKISLKNERIDERQNEEFKFSFDIRPYSYQKEILEKLQVERKIHNKYRNLVIAATGVGKTVISAFDYKNFRKENRGKSNKLLFVAHREEILKQSMDTFRWILKDNNFGELMVGGRAPESLEHLFVSIQSLNSRNLCEVTSKDYYDFIIVDEFHHAAAPSYQRLLSYYEPKVLLGLTATPERGDSKDVFNYFEDRISAEIRLPEAIDRKLLSPFQYFCVTDTVDLSKLKWSRKGYEIRELDNLYTNNDIRSNMIITSINKYVTDMNSVIGLGFCAGVEHAIYMANYFNNNGIPSIALHGKSSDEERNDAKRKLVNGEIKFIFVVDLYNEGVDIPEVNTILFLRPTESLTVFLQQLGRGLRLSENKECLTVLDFVGQAHKNYNFEEKFRALVGRTSHSIKNYIENGFLTLPKGCYVQLEKQAKEYILRNIKSASNTKNNLISKLKTFQGDTGLELTLENFLTYNHLSLIDFYGKSGDRSFARLSVLAGVREEFNDVDENEITKKLKNIFFINSRRFIEFIRRVIKEYNNISDVDFNEKERLMLNMMYYTFYNNAPDKEGLLSLREGINKLLNNKVMMNEVFEILTYNYNHIDFVDKEVDLGFTCPLDLHCDYSRDTIMAALGYFNEDKKPAFREGVKYFEDKKLDIFFITLNKSDKDFSPSTLYEDYAINEKLFHWQSQSTTSVESITGQRYIKHLSRGNKVALFVREHKNKDGITSPYTYLGTCEYRSHQGSKPISFVWELHEEIPPSMINKANKTIII</sequence>
<dbReference type="SMART" id="SM00487">
    <property type="entry name" value="DEXDc"/>
    <property type="match status" value="1"/>
</dbReference>
<evidence type="ECO:0000313" key="4">
    <source>
        <dbReference type="EMBL" id="CUO68073.1"/>
    </source>
</evidence>
<accession>A0A174GZT3</accession>
<dbReference type="SUPFAM" id="SSF52540">
    <property type="entry name" value="P-loop containing nucleoside triphosphate hydrolases"/>
    <property type="match status" value="1"/>
</dbReference>
<keyword evidence="4" id="KW-0547">Nucleotide-binding</keyword>
<dbReference type="PROSITE" id="PS51192">
    <property type="entry name" value="HELICASE_ATP_BIND_1"/>
    <property type="match status" value="1"/>
</dbReference>